<evidence type="ECO:0000313" key="3">
    <source>
        <dbReference type="EMBL" id="HIZ75674.1"/>
    </source>
</evidence>
<dbReference type="PANTHER" id="PTHR34216">
    <property type="match status" value="1"/>
</dbReference>
<accession>A0A9D2G9L5</accession>
<reference evidence="3" key="1">
    <citation type="journal article" date="2021" name="PeerJ">
        <title>Extensive microbial diversity within the chicken gut microbiome revealed by metagenomics and culture.</title>
        <authorList>
            <person name="Gilroy R."/>
            <person name="Ravi A."/>
            <person name="Getino M."/>
            <person name="Pursley I."/>
            <person name="Horton D.L."/>
            <person name="Alikhan N.F."/>
            <person name="Baker D."/>
            <person name="Gharbi K."/>
            <person name="Hall N."/>
            <person name="Watson M."/>
            <person name="Adriaenssens E.M."/>
            <person name="Foster-Nyarko E."/>
            <person name="Jarju S."/>
            <person name="Secka A."/>
            <person name="Antonio M."/>
            <person name="Oren A."/>
            <person name="Chaudhuri R.R."/>
            <person name="La Ragione R."/>
            <person name="Hildebrand F."/>
            <person name="Pallen M.J."/>
        </authorList>
    </citation>
    <scope>NUCLEOTIDE SEQUENCE</scope>
    <source>
        <strain evidence="3">CHK196-3914</strain>
    </source>
</reference>
<dbReference type="PANTHER" id="PTHR34216:SF7">
    <property type="entry name" value="POLY-BETA-1,6-N-ACETYL-D-GLUCOSAMINE N-DEACETYLASE"/>
    <property type="match status" value="1"/>
</dbReference>
<dbReference type="InterPro" id="IPR011330">
    <property type="entry name" value="Glyco_hydro/deAcase_b/a-brl"/>
</dbReference>
<gene>
    <name evidence="3" type="ORF">H9723_10635</name>
</gene>
<dbReference type="InterPro" id="IPR002509">
    <property type="entry name" value="NODB_dom"/>
</dbReference>
<organism evidence="3 4">
    <name type="scientific">Candidatus Mediterraneibacter stercoravium</name>
    <dbReference type="NCBI Taxonomy" id="2838685"/>
    <lineage>
        <taxon>Bacteria</taxon>
        <taxon>Bacillati</taxon>
        <taxon>Bacillota</taxon>
        <taxon>Clostridia</taxon>
        <taxon>Lachnospirales</taxon>
        <taxon>Lachnospiraceae</taxon>
        <taxon>Mediterraneibacter</taxon>
    </lineage>
</organism>
<comment type="caution">
    <text evidence="3">The sequence shown here is derived from an EMBL/GenBank/DDBJ whole genome shotgun (WGS) entry which is preliminary data.</text>
</comment>
<dbReference type="PROSITE" id="PS51677">
    <property type="entry name" value="NODB"/>
    <property type="match status" value="1"/>
</dbReference>
<dbReference type="EMBL" id="DXAY01000251">
    <property type="protein sequence ID" value="HIZ75674.1"/>
    <property type="molecule type" value="Genomic_DNA"/>
</dbReference>
<dbReference type="GO" id="GO:0016810">
    <property type="term" value="F:hydrolase activity, acting on carbon-nitrogen (but not peptide) bonds"/>
    <property type="evidence" value="ECO:0007669"/>
    <property type="project" value="InterPro"/>
</dbReference>
<evidence type="ECO:0000313" key="4">
    <source>
        <dbReference type="Proteomes" id="UP000824116"/>
    </source>
</evidence>
<dbReference type="Gene3D" id="3.20.20.370">
    <property type="entry name" value="Glycoside hydrolase/deacetylase"/>
    <property type="match status" value="1"/>
</dbReference>
<dbReference type="SUPFAM" id="SSF88713">
    <property type="entry name" value="Glycoside hydrolase/deacetylase"/>
    <property type="match status" value="1"/>
</dbReference>
<evidence type="ECO:0000259" key="2">
    <source>
        <dbReference type="PROSITE" id="PS51677"/>
    </source>
</evidence>
<protein>
    <submittedName>
        <fullName evidence="3">Polysaccharide deacetylase family protein</fullName>
    </submittedName>
</protein>
<evidence type="ECO:0000256" key="1">
    <source>
        <dbReference type="ARBA" id="ARBA00022729"/>
    </source>
</evidence>
<dbReference type="Pfam" id="PF01522">
    <property type="entry name" value="Polysacc_deac_1"/>
    <property type="match status" value="1"/>
</dbReference>
<dbReference type="GO" id="GO:0005975">
    <property type="term" value="P:carbohydrate metabolic process"/>
    <property type="evidence" value="ECO:0007669"/>
    <property type="project" value="InterPro"/>
</dbReference>
<name>A0A9D2G9L5_9FIRM</name>
<sequence length="300" mass="34369">MYDRLDRRYGSRRRRRRNAFLLVLAVTLLLLSGMIAAVCGVIQNTGTQNIEKKLESEQKNNAGEEIGAGEKSDSEISYKTDGLAICMYHFLYDEADPPDNLGYYYIEIQTLESELQYLAENDYYFPTWQEVKDYVNGDLRLPEKSVVLTFDDGSESFLELGIPLLEKYQIPATAFLITGSDGERKVREYQSRYVTFESHSDRLHQDVGRHGEGGIFSDMSYEDILSDMKRSIDICGNRDAFAYPYGDYTDSCLMAVRDAGFTCAVTTENRRAEVGDDPLRLPRLRMLREQTLEDFISMVE</sequence>
<proteinExistence type="predicted"/>
<dbReference type="AlphaFoldDB" id="A0A9D2G9L5"/>
<dbReference type="InterPro" id="IPR051398">
    <property type="entry name" value="Polysacch_Deacetylase"/>
</dbReference>
<reference evidence="3" key="2">
    <citation type="submission" date="2021-04" db="EMBL/GenBank/DDBJ databases">
        <authorList>
            <person name="Gilroy R."/>
        </authorList>
    </citation>
    <scope>NUCLEOTIDE SEQUENCE</scope>
    <source>
        <strain evidence="3">CHK196-3914</strain>
    </source>
</reference>
<keyword evidence="1" id="KW-0732">Signal</keyword>
<dbReference type="Proteomes" id="UP000824116">
    <property type="component" value="Unassembled WGS sequence"/>
</dbReference>
<feature type="domain" description="NodB homology" evidence="2">
    <location>
        <begin position="144"/>
        <end position="300"/>
    </location>
</feature>